<evidence type="ECO:0000313" key="2">
    <source>
        <dbReference type="EMBL" id="MBB3809659.1"/>
    </source>
</evidence>
<organism evidence="2 3">
    <name type="scientific">Pseudochelatococcus contaminans</name>
    <dbReference type="NCBI Taxonomy" id="1538103"/>
    <lineage>
        <taxon>Bacteria</taxon>
        <taxon>Pseudomonadati</taxon>
        <taxon>Pseudomonadota</taxon>
        <taxon>Alphaproteobacteria</taxon>
        <taxon>Hyphomicrobiales</taxon>
        <taxon>Chelatococcaceae</taxon>
        <taxon>Pseudochelatococcus</taxon>
    </lineage>
</organism>
<keyword evidence="3" id="KW-1185">Reference proteome</keyword>
<evidence type="ECO:0000259" key="1">
    <source>
        <dbReference type="PROSITE" id="PS51729"/>
    </source>
</evidence>
<dbReference type="AlphaFoldDB" id="A0A7W6EGS0"/>
<dbReference type="PANTHER" id="PTHR31435:SF10">
    <property type="entry name" value="BSR4717 PROTEIN"/>
    <property type="match status" value="1"/>
</dbReference>
<dbReference type="InterPro" id="IPR016181">
    <property type="entry name" value="Acyl_CoA_acyltransferase"/>
</dbReference>
<dbReference type="PROSITE" id="PS51729">
    <property type="entry name" value="GNAT_YJDJ"/>
    <property type="match status" value="1"/>
</dbReference>
<sequence length="100" mass="11000">MSETIINNTTDHRFELVVDGHTAFIGYRTETAKDDARPIYVFEHTEVPPVLGGRGVGSRLAEGALEAVREANGRVRSECSFITAILKKQHDRYADIIAGA</sequence>
<gene>
    <name evidence="2" type="ORF">FHS81_001741</name>
</gene>
<reference evidence="2 3" key="1">
    <citation type="submission" date="2020-08" db="EMBL/GenBank/DDBJ databases">
        <title>Genomic Encyclopedia of Type Strains, Phase IV (KMG-IV): sequencing the most valuable type-strain genomes for metagenomic binning, comparative biology and taxonomic classification.</title>
        <authorList>
            <person name="Goeker M."/>
        </authorList>
    </citation>
    <scope>NUCLEOTIDE SEQUENCE [LARGE SCALE GENOMIC DNA]</scope>
    <source>
        <strain evidence="2 3">DSM 28760</strain>
    </source>
</reference>
<proteinExistence type="predicted"/>
<dbReference type="SUPFAM" id="SSF55729">
    <property type="entry name" value="Acyl-CoA N-acyltransferases (Nat)"/>
    <property type="match status" value="1"/>
</dbReference>
<dbReference type="Pfam" id="PF14542">
    <property type="entry name" value="Acetyltransf_CG"/>
    <property type="match status" value="1"/>
</dbReference>
<dbReference type="InterPro" id="IPR031165">
    <property type="entry name" value="GNAT_YJDJ"/>
</dbReference>
<comment type="caution">
    <text evidence="2">The sequence shown here is derived from an EMBL/GenBank/DDBJ whole genome shotgun (WGS) entry which is preliminary data.</text>
</comment>
<dbReference type="PANTHER" id="PTHR31435">
    <property type="entry name" value="PROTEIN NATD1"/>
    <property type="match status" value="1"/>
</dbReference>
<protein>
    <recommendedName>
        <fullName evidence="1">N-acetyltransferase domain-containing protein</fullName>
    </recommendedName>
</protein>
<dbReference type="EMBL" id="JACICC010000003">
    <property type="protein sequence ID" value="MBB3809659.1"/>
    <property type="molecule type" value="Genomic_DNA"/>
</dbReference>
<feature type="domain" description="N-acetyltransferase" evidence="1">
    <location>
        <begin position="6"/>
        <end position="98"/>
    </location>
</feature>
<dbReference type="Proteomes" id="UP000537592">
    <property type="component" value="Unassembled WGS sequence"/>
</dbReference>
<name>A0A7W6EGS0_9HYPH</name>
<dbReference type="InterPro" id="IPR045057">
    <property type="entry name" value="Gcn5-rel_NAT"/>
</dbReference>
<dbReference type="RefSeq" id="WP_183751914.1">
    <property type="nucleotide sequence ID" value="NZ_JACICC010000003.1"/>
</dbReference>
<dbReference type="Gene3D" id="3.40.630.30">
    <property type="match status" value="1"/>
</dbReference>
<accession>A0A7W6EGS0</accession>
<evidence type="ECO:0000313" key="3">
    <source>
        <dbReference type="Proteomes" id="UP000537592"/>
    </source>
</evidence>